<dbReference type="AlphaFoldDB" id="T0ZTT1"/>
<organism evidence="1">
    <name type="scientific">mine drainage metagenome</name>
    <dbReference type="NCBI Taxonomy" id="410659"/>
    <lineage>
        <taxon>unclassified sequences</taxon>
        <taxon>metagenomes</taxon>
        <taxon>ecological metagenomes</taxon>
    </lineage>
</organism>
<feature type="non-terminal residue" evidence="1">
    <location>
        <position position="276"/>
    </location>
</feature>
<proteinExistence type="predicted"/>
<reference evidence="1" key="1">
    <citation type="submission" date="2013-08" db="EMBL/GenBank/DDBJ databases">
        <authorList>
            <person name="Mendez C."/>
            <person name="Richter M."/>
            <person name="Ferrer M."/>
            <person name="Sanchez J."/>
        </authorList>
    </citation>
    <scope>NUCLEOTIDE SEQUENCE</scope>
</reference>
<name>T0ZTT1_9ZZZZ</name>
<dbReference type="Gene3D" id="2.40.160.130">
    <property type="entry name" value="Capsule assembly protein Wzi"/>
    <property type="match status" value="1"/>
</dbReference>
<accession>T0ZTT1</accession>
<protein>
    <recommendedName>
        <fullName evidence="2">Porin</fullName>
    </recommendedName>
</protein>
<dbReference type="EMBL" id="AUZX01010417">
    <property type="protein sequence ID" value="EQD48078.1"/>
    <property type="molecule type" value="Genomic_DNA"/>
</dbReference>
<reference evidence="1" key="2">
    <citation type="journal article" date="2014" name="ISME J.">
        <title>Microbial stratification in low pH oxic and suboxic macroscopic growths along an acid mine drainage.</title>
        <authorList>
            <person name="Mendez-Garcia C."/>
            <person name="Mesa V."/>
            <person name="Sprenger R.R."/>
            <person name="Richter M."/>
            <person name="Diez M.S."/>
            <person name="Solano J."/>
            <person name="Bargiela R."/>
            <person name="Golyshina O.V."/>
            <person name="Manteca A."/>
            <person name="Ramos J.L."/>
            <person name="Gallego J.R."/>
            <person name="Llorente I."/>
            <person name="Martins Dos Santos V.A."/>
            <person name="Jensen O.N."/>
            <person name="Pelaez A.I."/>
            <person name="Sanchez J."/>
            <person name="Ferrer M."/>
        </authorList>
    </citation>
    <scope>NUCLEOTIDE SEQUENCE</scope>
</reference>
<evidence type="ECO:0000313" key="1">
    <source>
        <dbReference type="EMBL" id="EQD48078.1"/>
    </source>
</evidence>
<comment type="caution">
    <text evidence="1">The sequence shown here is derived from an EMBL/GenBank/DDBJ whole genome shotgun (WGS) entry which is preliminary data.</text>
</comment>
<sequence length="276" mass="30493">MIWGGGAAGGESLTNIMQAFINPTQAQSTGFNTGTRVVAKQEASVTSSFIFPGRYPFSVNFEYAANDTSMGRAYLFGKPDISAGIDFAHLGPFDLTYEFNSWSPTWYVHTVTNVQTGYQYGITNDYQSIGNWFGDQRVLATLNTVADQVGGQSNMLRVGWTPPFGGYLQLRLRELANEAQSVYATYPYKTEYMGALSYSYPWHGYAVGAEIGGGQDVFGHHYIEVEGFLRDGEALFRHYDPVSAFTGKRPKGDNLFVNVGVNYYHVLVYRPNGAAT</sequence>
<gene>
    <name evidence="1" type="ORF">B1A_14198</name>
</gene>
<dbReference type="InterPro" id="IPR038636">
    <property type="entry name" value="Wzi_sf"/>
</dbReference>
<evidence type="ECO:0008006" key="2">
    <source>
        <dbReference type="Google" id="ProtNLM"/>
    </source>
</evidence>